<feature type="binding site" evidence="6">
    <location>
        <begin position="10"/>
        <end position="17"/>
    </location>
    <ligand>
        <name>ATP</name>
        <dbReference type="ChEBI" id="CHEBI:30616"/>
    </ligand>
</feature>
<evidence type="ECO:0000256" key="4">
    <source>
        <dbReference type="ARBA" id="ARBA00022777"/>
    </source>
</evidence>
<dbReference type="PANTHER" id="PTHR10344:SF4">
    <property type="entry name" value="UMP-CMP KINASE 2, MITOCHONDRIAL"/>
    <property type="match status" value="1"/>
</dbReference>
<dbReference type="NCBIfam" id="TIGR00041">
    <property type="entry name" value="DTMP_kinase"/>
    <property type="match status" value="1"/>
</dbReference>
<dbReference type="EC" id="2.7.4.9" evidence="6"/>
<accession>A0ABS6SG86</accession>
<keyword evidence="3 6" id="KW-0547">Nucleotide-binding</keyword>
<keyword evidence="2 6" id="KW-0545">Nucleotide biosynthesis</keyword>
<dbReference type="PROSITE" id="PS01331">
    <property type="entry name" value="THYMIDYLATE_KINASE"/>
    <property type="match status" value="1"/>
</dbReference>
<sequence length="209" mass="22645">MTGRFISFEGGEGAGKTTQIKRLAERLRGEGQDVVLTREPGGTPGAEAIRELLVTGETGRWNGRTEALLMNAARADHVARLILPALGEGKWVLCDRFGHSTLAYQGVARGMDLEELLALHNIATEGLWPAKTLLFDLPVRAGLARAGVRGGTEARFEGEALAFHEKVRAGFLALAKQDKCMTVIDAERDADAVAAHVWRVIEPMLRPLP</sequence>
<organism evidence="8 9">
    <name type="scientific">Pacificimonas pallii</name>
    <dbReference type="NCBI Taxonomy" id="2827236"/>
    <lineage>
        <taxon>Bacteria</taxon>
        <taxon>Pseudomonadati</taxon>
        <taxon>Pseudomonadota</taxon>
        <taxon>Alphaproteobacteria</taxon>
        <taxon>Sphingomonadales</taxon>
        <taxon>Sphingosinicellaceae</taxon>
        <taxon>Pacificimonas</taxon>
    </lineage>
</organism>
<dbReference type="PANTHER" id="PTHR10344">
    <property type="entry name" value="THYMIDYLATE KINASE"/>
    <property type="match status" value="1"/>
</dbReference>
<dbReference type="GO" id="GO:0004798">
    <property type="term" value="F:dTMP kinase activity"/>
    <property type="evidence" value="ECO:0007669"/>
    <property type="project" value="UniProtKB-EC"/>
</dbReference>
<comment type="function">
    <text evidence="6">Phosphorylation of dTMP to form dTDP in both de novo and salvage pathways of dTTP synthesis.</text>
</comment>
<dbReference type="Pfam" id="PF02223">
    <property type="entry name" value="Thymidylate_kin"/>
    <property type="match status" value="1"/>
</dbReference>
<comment type="caution">
    <text evidence="8">The sequence shown here is derived from an EMBL/GenBank/DDBJ whole genome shotgun (WGS) entry which is preliminary data.</text>
</comment>
<keyword evidence="1 6" id="KW-0808">Transferase</keyword>
<keyword evidence="4 6" id="KW-0418">Kinase</keyword>
<gene>
    <name evidence="6" type="primary">tmk</name>
    <name evidence="8" type="ORF">KCG44_09060</name>
</gene>
<evidence type="ECO:0000256" key="1">
    <source>
        <dbReference type="ARBA" id="ARBA00022679"/>
    </source>
</evidence>
<keyword evidence="5 6" id="KW-0067">ATP-binding</keyword>
<feature type="domain" description="Thymidylate kinase-like" evidence="7">
    <location>
        <begin position="8"/>
        <end position="194"/>
    </location>
</feature>
<evidence type="ECO:0000256" key="3">
    <source>
        <dbReference type="ARBA" id="ARBA00022741"/>
    </source>
</evidence>
<dbReference type="InterPro" id="IPR018094">
    <property type="entry name" value="Thymidylate_kinase"/>
</dbReference>
<reference evidence="8 9" key="1">
    <citation type="submission" date="2021-04" db="EMBL/GenBank/DDBJ databases">
        <authorList>
            <person name="Pira H."/>
            <person name="Risdian C."/>
            <person name="Wink J."/>
        </authorList>
    </citation>
    <scope>NUCLEOTIDE SEQUENCE [LARGE SCALE GENOMIC DNA]</scope>
    <source>
        <strain evidence="8 9">WHA3</strain>
    </source>
</reference>
<dbReference type="HAMAP" id="MF_00165">
    <property type="entry name" value="Thymidylate_kinase"/>
    <property type="match status" value="1"/>
</dbReference>
<name>A0ABS6SG86_9SPHN</name>
<dbReference type="Proteomes" id="UP000722336">
    <property type="component" value="Unassembled WGS sequence"/>
</dbReference>
<dbReference type="RefSeq" id="WP_218445771.1">
    <property type="nucleotide sequence ID" value="NZ_JAGSPA010000003.1"/>
</dbReference>
<evidence type="ECO:0000259" key="7">
    <source>
        <dbReference type="Pfam" id="PF02223"/>
    </source>
</evidence>
<evidence type="ECO:0000256" key="5">
    <source>
        <dbReference type="ARBA" id="ARBA00022840"/>
    </source>
</evidence>
<dbReference type="EMBL" id="JAGSPA010000003">
    <property type="protein sequence ID" value="MBV7256931.1"/>
    <property type="molecule type" value="Genomic_DNA"/>
</dbReference>
<dbReference type="InterPro" id="IPR018095">
    <property type="entry name" value="Thymidylate_kin_CS"/>
</dbReference>
<evidence type="ECO:0000313" key="9">
    <source>
        <dbReference type="Proteomes" id="UP000722336"/>
    </source>
</evidence>
<evidence type="ECO:0000256" key="6">
    <source>
        <dbReference type="HAMAP-Rule" id="MF_00165"/>
    </source>
</evidence>
<evidence type="ECO:0000313" key="8">
    <source>
        <dbReference type="EMBL" id="MBV7256931.1"/>
    </source>
</evidence>
<keyword evidence="9" id="KW-1185">Reference proteome</keyword>
<comment type="catalytic activity">
    <reaction evidence="6">
        <text>dTMP + ATP = dTDP + ADP</text>
        <dbReference type="Rhea" id="RHEA:13517"/>
        <dbReference type="ChEBI" id="CHEBI:30616"/>
        <dbReference type="ChEBI" id="CHEBI:58369"/>
        <dbReference type="ChEBI" id="CHEBI:63528"/>
        <dbReference type="ChEBI" id="CHEBI:456216"/>
        <dbReference type="EC" id="2.7.4.9"/>
    </reaction>
</comment>
<evidence type="ECO:0000256" key="2">
    <source>
        <dbReference type="ARBA" id="ARBA00022727"/>
    </source>
</evidence>
<dbReference type="CDD" id="cd01672">
    <property type="entry name" value="TMPK"/>
    <property type="match status" value="1"/>
</dbReference>
<comment type="similarity">
    <text evidence="6">Belongs to the thymidylate kinase family.</text>
</comment>
<protein>
    <recommendedName>
        <fullName evidence="6">Thymidylate kinase</fullName>
        <ecNumber evidence="6">2.7.4.9</ecNumber>
    </recommendedName>
    <alternativeName>
        <fullName evidence="6">dTMP kinase</fullName>
    </alternativeName>
</protein>
<dbReference type="InterPro" id="IPR039430">
    <property type="entry name" value="Thymidylate_kin-like_dom"/>
</dbReference>
<proteinExistence type="inferred from homology"/>